<sequence length="247" mass="27247">MIGCIISAALMSRVDAQGIPHSETSIAVPASWQATDDQSSYPFRIAAVGGEVELLVFRSDLDASHTISNTDELKQSVQRVVDSVILTLPNSKLISNTGYNETKRTGFALEFVSADPENGAFLRHRLMGWLYKHPDGHQILFTLWGRGTLEGFSRYEADIRQMQSAFEFTGPHEAIALSTGAGRWALPALVILMTVAGLLYYRSTRNARTRLHAISESGWQCGCGCYNAPSLHRCRQCGQSRVVARVR</sequence>
<reference evidence="2 3" key="1">
    <citation type="journal article" date="2018" name="ISME J.">
        <title>A methanotrophic archaeon couples anaerobic oxidation of methane to Fe(III) reduction.</title>
        <authorList>
            <person name="Cai C."/>
            <person name="Leu A.O."/>
            <person name="Xie G.J."/>
            <person name="Guo J."/>
            <person name="Feng Y."/>
            <person name="Zhao J.X."/>
            <person name="Tyson G.W."/>
            <person name="Yuan Z."/>
            <person name="Hu S."/>
        </authorList>
    </citation>
    <scope>NUCLEOTIDE SEQUENCE [LARGE SCALE GENOMIC DNA]</scope>
    <source>
        <strain evidence="2">FeB_12</strain>
    </source>
</reference>
<dbReference type="Proteomes" id="UP000250918">
    <property type="component" value="Unassembled WGS sequence"/>
</dbReference>
<evidence type="ECO:0008006" key="4">
    <source>
        <dbReference type="Google" id="ProtNLM"/>
    </source>
</evidence>
<evidence type="ECO:0000313" key="3">
    <source>
        <dbReference type="Proteomes" id="UP000250918"/>
    </source>
</evidence>
<keyword evidence="1" id="KW-1133">Transmembrane helix</keyword>
<accession>A0A855WTA8</accession>
<keyword evidence="1" id="KW-0472">Membrane</keyword>
<keyword evidence="1" id="KW-0812">Transmembrane</keyword>
<dbReference type="AlphaFoldDB" id="A0A855WTA8"/>
<protein>
    <recommendedName>
        <fullName evidence="4">RanBP2-type domain-containing protein</fullName>
    </recommendedName>
</protein>
<name>A0A855WTA8_9BACT</name>
<proteinExistence type="predicted"/>
<comment type="caution">
    <text evidence="2">The sequence shown here is derived from an EMBL/GenBank/DDBJ whole genome shotgun (WGS) entry which is preliminary data.</text>
</comment>
<dbReference type="EMBL" id="PQAP01000232">
    <property type="protein sequence ID" value="PWB67771.1"/>
    <property type="molecule type" value="Genomic_DNA"/>
</dbReference>
<gene>
    <name evidence="2" type="ORF">C3F09_12885</name>
</gene>
<evidence type="ECO:0000313" key="2">
    <source>
        <dbReference type="EMBL" id="PWB67771.1"/>
    </source>
</evidence>
<feature type="transmembrane region" description="Helical" evidence="1">
    <location>
        <begin position="184"/>
        <end position="201"/>
    </location>
</feature>
<organism evidence="2 3">
    <name type="scientific">candidate division GN15 bacterium</name>
    <dbReference type="NCBI Taxonomy" id="2072418"/>
    <lineage>
        <taxon>Bacteria</taxon>
        <taxon>candidate division GN15</taxon>
    </lineage>
</organism>
<evidence type="ECO:0000256" key="1">
    <source>
        <dbReference type="SAM" id="Phobius"/>
    </source>
</evidence>